<dbReference type="Proteomes" id="UP000076486">
    <property type="component" value="Unassembled WGS sequence"/>
</dbReference>
<organism evidence="1 2">
    <name type="scientific">Pseudoalteromonas luteoviolacea CPMOR-1</name>
    <dbReference type="NCBI Taxonomy" id="1365248"/>
    <lineage>
        <taxon>Bacteria</taxon>
        <taxon>Pseudomonadati</taxon>
        <taxon>Pseudomonadota</taxon>
        <taxon>Gammaproteobacteria</taxon>
        <taxon>Alteromonadales</taxon>
        <taxon>Pseudoalteromonadaceae</taxon>
        <taxon>Pseudoalteromonas</taxon>
    </lineage>
</organism>
<dbReference type="AlphaFoldDB" id="A0A167I119"/>
<feature type="non-terminal residue" evidence="1">
    <location>
        <position position="1"/>
    </location>
</feature>
<protein>
    <recommendedName>
        <fullName evidence="3">Phage portal protein</fullName>
    </recommendedName>
</protein>
<evidence type="ECO:0000313" key="1">
    <source>
        <dbReference type="EMBL" id="KZN58775.1"/>
    </source>
</evidence>
<proteinExistence type="predicted"/>
<dbReference type="PATRIC" id="fig|1365248.3.peg.4742"/>
<dbReference type="EMBL" id="AUYC01000071">
    <property type="protein sequence ID" value="KZN58775.1"/>
    <property type="molecule type" value="Genomic_DNA"/>
</dbReference>
<name>A0A167I119_9GAMM</name>
<evidence type="ECO:0008006" key="3">
    <source>
        <dbReference type="Google" id="ProtNLM"/>
    </source>
</evidence>
<evidence type="ECO:0000313" key="2">
    <source>
        <dbReference type="Proteomes" id="UP000076486"/>
    </source>
</evidence>
<gene>
    <name evidence="1" type="ORF">N473_26340</name>
</gene>
<accession>A0A167I119</accession>
<comment type="caution">
    <text evidence="1">The sequence shown here is derived from an EMBL/GenBank/DDBJ whole genome shotgun (WGS) entry which is preliminary data.</text>
</comment>
<sequence length="67" mass="7427">ILRIESGLSTYEKELALMGEDYIEVFEQQAREIEERKAKGLPPPSWVLAMGFDAANQDDGGTQQNAA</sequence>
<reference evidence="1 2" key="1">
    <citation type="submission" date="2013-07" db="EMBL/GenBank/DDBJ databases">
        <title>Comparative Genomic and Metabolomic Analysis of Twelve Strains of Pseudoalteromonas luteoviolacea.</title>
        <authorList>
            <person name="Vynne N.G."/>
            <person name="Mansson M."/>
            <person name="Gram L."/>
        </authorList>
    </citation>
    <scope>NUCLEOTIDE SEQUENCE [LARGE SCALE GENOMIC DNA]</scope>
    <source>
        <strain evidence="1 2">CPMOR-1</strain>
    </source>
</reference>